<organism evidence="2">
    <name type="scientific">Melanopsichium pennsylvanicum 4</name>
    <dbReference type="NCBI Taxonomy" id="1398559"/>
    <lineage>
        <taxon>Eukaryota</taxon>
        <taxon>Fungi</taxon>
        <taxon>Dikarya</taxon>
        <taxon>Basidiomycota</taxon>
        <taxon>Ustilaginomycotina</taxon>
        <taxon>Ustilaginomycetes</taxon>
        <taxon>Ustilaginales</taxon>
        <taxon>Ustilaginaceae</taxon>
        <taxon>Melanopsichium</taxon>
    </lineage>
</organism>
<protein>
    <submittedName>
        <fullName evidence="2">Uncharacterized protein</fullName>
    </submittedName>
</protein>
<feature type="region of interest" description="Disordered" evidence="1">
    <location>
        <begin position="170"/>
        <end position="230"/>
    </location>
</feature>
<dbReference type="EMBL" id="HG529633">
    <property type="protein sequence ID" value="CDI54950.1"/>
    <property type="molecule type" value="Genomic_DNA"/>
</dbReference>
<accession>A0A077QXM6</accession>
<sequence length="305" mass="32458">MSASRRAQIQSLCGIRTGPLIDRAESYFAAVDIWSRRGNQKAVKNAGTGVVAVCCYLAAESLDSRIPDRSTAIRASGLPPAQFAIAERDFRMAVQSVSNASSQTLSGPSDAFEASLSAAAHAARPIRPSPLKATDPSSSSSSSSSKEALLAKAQAVQAGSLFDQTMRAAPEPKPKALGKGKATETVTEAVPAVSSEGAAKNTSGAARDATSGAASGHMSSEMQPRRNKRRRMTKVVFGLAIHSSLNRLDELEEAEDQRHRRIRINRVQSTIEKLRSSAPTWRYLDAPRDFLVTISPSSESASPHL</sequence>
<evidence type="ECO:0000256" key="1">
    <source>
        <dbReference type="SAM" id="MobiDB-lite"/>
    </source>
</evidence>
<reference evidence="2" key="1">
    <citation type="journal article" date="2014" name="Genome Biol. Evol.">
        <title>Gene Loss Rather Than Gene Gain Is Associated with a Host Jump from Monocots to Dicots in the Smut Fungus Melanopsichium pennsylvanicum.</title>
        <authorList>
            <person name="Sharma R."/>
            <person name="Mishra B."/>
            <person name="Runge F."/>
            <person name="Thines M."/>
        </authorList>
    </citation>
    <scope>NUCLEOTIDE SEQUENCE</scope>
    <source>
        <strain evidence="2">4</strain>
    </source>
</reference>
<feature type="region of interest" description="Disordered" evidence="1">
    <location>
        <begin position="123"/>
        <end position="150"/>
    </location>
</feature>
<dbReference type="AlphaFoldDB" id="A0A077QXM6"/>
<proteinExistence type="predicted"/>
<evidence type="ECO:0000313" key="2">
    <source>
        <dbReference type="EMBL" id="CDI54950.1"/>
    </source>
</evidence>
<name>A0A077QXM6_9BASI</name>